<dbReference type="AlphaFoldDB" id="A0A8J2KI32"/>
<dbReference type="GO" id="GO:0005975">
    <property type="term" value="P:carbohydrate metabolic process"/>
    <property type="evidence" value="ECO:0007669"/>
    <property type="project" value="InterPro"/>
</dbReference>
<dbReference type="PANTHER" id="PTHR11177:SF144">
    <property type="entry name" value="CHITINASE 5"/>
    <property type="match status" value="1"/>
</dbReference>
<accession>A0A8J2KI32</accession>
<protein>
    <recommendedName>
        <fullName evidence="5">GH18 domain-containing protein</fullName>
    </recommendedName>
</protein>
<keyword evidence="1 3" id="KW-0378">Hydrolase</keyword>
<gene>
    <name evidence="6" type="ORF">AFUS01_LOCUS23885</name>
</gene>
<keyword evidence="7" id="KW-1185">Reference proteome</keyword>
<dbReference type="InterPro" id="IPR001579">
    <property type="entry name" value="Glyco_hydro_18_chit_AS"/>
</dbReference>
<dbReference type="EMBL" id="CAJVCH010292232">
    <property type="protein sequence ID" value="CAG7785252.1"/>
    <property type="molecule type" value="Genomic_DNA"/>
</dbReference>
<dbReference type="GO" id="GO:0005576">
    <property type="term" value="C:extracellular region"/>
    <property type="evidence" value="ECO:0007669"/>
    <property type="project" value="TreeGrafter"/>
</dbReference>
<sequence>MCTLRFTLAIESTEKTVCYVDSSSDLKLWYPGDKCTHAIYSFIGLNDKTWRYQFTSGNDIRFSRQLREFLMLRDKFPGIKFLIAIGDISESRDKYSRMAQVKSRRKTFVRSIVEFLKIYQFDGVDMDWEYPGDDWTGRGDIDKHAFLILIEDLKNAFKTISRPLEISAAVSHDDDEGLGIETYY</sequence>
<dbReference type="Proteomes" id="UP000708208">
    <property type="component" value="Unassembled WGS sequence"/>
</dbReference>
<reference evidence="6" key="1">
    <citation type="submission" date="2021-06" db="EMBL/GenBank/DDBJ databases">
        <authorList>
            <person name="Hodson N. C."/>
            <person name="Mongue J. A."/>
            <person name="Jaron S. K."/>
        </authorList>
    </citation>
    <scope>NUCLEOTIDE SEQUENCE</scope>
</reference>
<dbReference type="PROSITE" id="PS01095">
    <property type="entry name" value="GH18_1"/>
    <property type="match status" value="1"/>
</dbReference>
<evidence type="ECO:0000256" key="2">
    <source>
        <dbReference type="ARBA" id="ARBA00023295"/>
    </source>
</evidence>
<proteinExistence type="inferred from homology"/>
<evidence type="ECO:0000313" key="6">
    <source>
        <dbReference type="EMBL" id="CAG7785252.1"/>
    </source>
</evidence>
<comment type="caution">
    <text evidence="6">The sequence shown here is derived from an EMBL/GenBank/DDBJ whole genome shotgun (WGS) entry which is preliminary data.</text>
</comment>
<keyword evidence="2 3" id="KW-0326">Glycosidase</keyword>
<dbReference type="InterPro" id="IPR001223">
    <property type="entry name" value="Glyco_hydro18_cat"/>
</dbReference>
<dbReference type="GO" id="GO:0006032">
    <property type="term" value="P:chitin catabolic process"/>
    <property type="evidence" value="ECO:0007669"/>
    <property type="project" value="TreeGrafter"/>
</dbReference>
<feature type="domain" description="GH18" evidence="5">
    <location>
        <begin position="14"/>
        <end position="184"/>
    </location>
</feature>
<dbReference type="GO" id="GO:0008061">
    <property type="term" value="F:chitin binding"/>
    <property type="evidence" value="ECO:0007669"/>
    <property type="project" value="TreeGrafter"/>
</dbReference>
<dbReference type="PROSITE" id="PS51910">
    <property type="entry name" value="GH18_2"/>
    <property type="match status" value="1"/>
</dbReference>
<name>A0A8J2KI32_9HEXA</name>
<dbReference type="OrthoDB" id="73875at2759"/>
<dbReference type="PANTHER" id="PTHR11177">
    <property type="entry name" value="CHITINASE"/>
    <property type="match status" value="1"/>
</dbReference>
<dbReference type="InterPro" id="IPR050314">
    <property type="entry name" value="Glycosyl_Hydrlase_18"/>
</dbReference>
<evidence type="ECO:0000259" key="5">
    <source>
        <dbReference type="PROSITE" id="PS51910"/>
    </source>
</evidence>
<dbReference type="GO" id="GO:0004568">
    <property type="term" value="F:chitinase activity"/>
    <property type="evidence" value="ECO:0007669"/>
    <property type="project" value="TreeGrafter"/>
</dbReference>
<evidence type="ECO:0000256" key="4">
    <source>
        <dbReference type="RuleBase" id="RU004453"/>
    </source>
</evidence>
<organism evidence="6 7">
    <name type="scientific">Allacma fusca</name>
    <dbReference type="NCBI Taxonomy" id="39272"/>
    <lineage>
        <taxon>Eukaryota</taxon>
        <taxon>Metazoa</taxon>
        <taxon>Ecdysozoa</taxon>
        <taxon>Arthropoda</taxon>
        <taxon>Hexapoda</taxon>
        <taxon>Collembola</taxon>
        <taxon>Symphypleona</taxon>
        <taxon>Sminthuridae</taxon>
        <taxon>Allacma</taxon>
    </lineage>
</organism>
<evidence type="ECO:0000256" key="3">
    <source>
        <dbReference type="RuleBase" id="RU000489"/>
    </source>
</evidence>
<evidence type="ECO:0000313" key="7">
    <source>
        <dbReference type="Proteomes" id="UP000708208"/>
    </source>
</evidence>
<dbReference type="Pfam" id="PF00704">
    <property type="entry name" value="Glyco_hydro_18"/>
    <property type="match status" value="1"/>
</dbReference>
<comment type="similarity">
    <text evidence="4">Belongs to the glycosyl hydrolase 18 family.</text>
</comment>
<evidence type="ECO:0000256" key="1">
    <source>
        <dbReference type="ARBA" id="ARBA00022801"/>
    </source>
</evidence>